<evidence type="ECO:0000313" key="2">
    <source>
        <dbReference type="Proteomes" id="UP000828390"/>
    </source>
</evidence>
<sequence>MADKQSLNKYRDHLEGKERKRYEEKISLIGGRDPYALSKGDLVSDNKCLPSVTYIDIVNYLINTKSAYTFEQLKAYKSMEAINQLCSDSSWYSVSV</sequence>
<dbReference type="Proteomes" id="UP000828390">
    <property type="component" value="Unassembled WGS sequence"/>
</dbReference>
<dbReference type="AlphaFoldDB" id="A0A9D4N4Q4"/>
<comment type="caution">
    <text evidence="1">The sequence shown here is derived from an EMBL/GenBank/DDBJ whole genome shotgun (WGS) entry which is preliminary data.</text>
</comment>
<accession>A0A9D4N4Q4</accession>
<reference evidence="1" key="1">
    <citation type="journal article" date="2019" name="bioRxiv">
        <title>The Genome of the Zebra Mussel, Dreissena polymorpha: A Resource for Invasive Species Research.</title>
        <authorList>
            <person name="McCartney M.A."/>
            <person name="Auch B."/>
            <person name="Kono T."/>
            <person name="Mallez S."/>
            <person name="Zhang Y."/>
            <person name="Obille A."/>
            <person name="Becker A."/>
            <person name="Abrahante J.E."/>
            <person name="Garbe J."/>
            <person name="Badalamenti J.P."/>
            <person name="Herman A."/>
            <person name="Mangelson H."/>
            <person name="Liachko I."/>
            <person name="Sullivan S."/>
            <person name="Sone E.D."/>
            <person name="Koren S."/>
            <person name="Silverstein K.A.T."/>
            <person name="Beckman K.B."/>
            <person name="Gohl D.M."/>
        </authorList>
    </citation>
    <scope>NUCLEOTIDE SEQUENCE</scope>
    <source>
        <strain evidence="1">Duluth1</strain>
        <tissue evidence="1">Whole animal</tissue>
    </source>
</reference>
<dbReference type="PANTHER" id="PTHR47526">
    <property type="entry name" value="ATP-DEPENDENT DNA HELICASE"/>
    <property type="match status" value="1"/>
</dbReference>
<keyword evidence="2" id="KW-1185">Reference proteome</keyword>
<dbReference type="EMBL" id="JAIWYP010000001">
    <property type="protein sequence ID" value="KAH3887783.1"/>
    <property type="molecule type" value="Genomic_DNA"/>
</dbReference>
<protein>
    <submittedName>
        <fullName evidence="1">Uncharacterized protein</fullName>
    </submittedName>
</protein>
<name>A0A9D4N4Q4_DREPO</name>
<proteinExistence type="predicted"/>
<evidence type="ECO:0000313" key="1">
    <source>
        <dbReference type="EMBL" id="KAH3887783.1"/>
    </source>
</evidence>
<reference evidence="1" key="2">
    <citation type="submission" date="2020-11" db="EMBL/GenBank/DDBJ databases">
        <authorList>
            <person name="McCartney M.A."/>
            <person name="Auch B."/>
            <person name="Kono T."/>
            <person name="Mallez S."/>
            <person name="Becker A."/>
            <person name="Gohl D.M."/>
            <person name="Silverstein K.A.T."/>
            <person name="Koren S."/>
            <person name="Bechman K.B."/>
            <person name="Herman A."/>
            <person name="Abrahante J.E."/>
            <person name="Garbe J."/>
        </authorList>
    </citation>
    <scope>NUCLEOTIDE SEQUENCE</scope>
    <source>
        <strain evidence="1">Duluth1</strain>
        <tissue evidence="1">Whole animal</tissue>
    </source>
</reference>
<organism evidence="1 2">
    <name type="scientific">Dreissena polymorpha</name>
    <name type="common">Zebra mussel</name>
    <name type="synonym">Mytilus polymorpha</name>
    <dbReference type="NCBI Taxonomy" id="45954"/>
    <lineage>
        <taxon>Eukaryota</taxon>
        <taxon>Metazoa</taxon>
        <taxon>Spiralia</taxon>
        <taxon>Lophotrochozoa</taxon>
        <taxon>Mollusca</taxon>
        <taxon>Bivalvia</taxon>
        <taxon>Autobranchia</taxon>
        <taxon>Heteroconchia</taxon>
        <taxon>Euheterodonta</taxon>
        <taxon>Imparidentia</taxon>
        <taxon>Neoheterodontei</taxon>
        <taxon>Myida</taxon>
        <taxon>Dreissenoidea</taxon>
        <taxon>Dreissenidae</taxon>
        <taxon>Dreissena</taxon>
    </lineage>
</organism>
<dbReference type="PANTHER" id="PTHR47526:SF4">
    <property type="entry name" value="SWIM-TYPE DOMAIN-CONTAINING PROTEIN"/>
    <property type="match status" value="1"/>
</dbReference>
<gene>
    <name evidence="1" type="ORF">DPMN_011804</name>
</gene>